<comment type="caution">
    <text evidence="4">The sequence shown here is derived from an EMBL/GenBank/DDBJ whole genome shotgun (WGS) entry which is preliminary data.</text>
</comment>
<evidence type="ECO:0000256" key="1">
    <source>
        <dbReference type="ARBA" id="ARBA00022729"/>
    </source>
</evidence>
<dbReference type="EMBL" id="CAKLDI010000001">
    <property type="protein sequence ID" value="CAH0534204.1"/>
    <property type="molecule type" value="Genomic_DNA"/>
</dbReference>
<feature type="signal peptide" evidence="2">
    <location>
        <begin position="1"/>
        <end position="18"/>
    </location>
</feature>
<protein>
    <recommendedName>
        <fullName evidence="3">Solute-binding protein family 5 domain-containing protein</fullName>
    </recommendedName>
</protein>
<accession>A0ABM8ZV49</accession>
<dbReference type="Gene3D" id="3.40.190.10">
    <property type="entry name" value="Periplasmic binding protein-like II"/>
    <property type="match status" value="1"/>
</dbReference>
<gene>
    <name evidence="4" type="ORF">VST7929_02117</name>
</gene>
<evidence type="ECO:0000259" key="3">
    <source>
        <dbReference type="Pfam" id="PF00496"/>
    </source>
</evidence>
<dbReference type="Gene3D" id="3.10.105.10">
    <property type="entry name" value="Dipeptide-binding Protein, Domain 3"/>
    <property type="match status" value="1"/>
</dbReference>
<proteinExistence type="predicted"/>
<dbReference type="Pfam" id="PF00496">
    <property type="entry name" value="SBP_bac_5"/>
    <property type="match status" value="1"/>
</dbReference>
<name>A0ABM8ZV49_9VIBR</name>
<keyword evidence="1 2" id="KW-0732">Signal</keyword>
<dbReference type="PANTHER" id="PTHR30290">
    <property type="entry name" value="PERIPLASMIC BINDING COMPONENT OF ABC TRANSPORTER"/>
    <property type="match status" value="1"/>
</dbReference>
<dbReference type="PANTHER" id="PTHR30290:SF64">
    <property type="entry name" value="ABC TRANSPORTER PERIPLASMIC BINDING PROTEIN"/>
    <property type="match status" value="1"/>
</dbReference>
<feature type="chain" id="PRO_5046103958" description="Solute-binding protein family 5 domain-containing protein" evidence="2">
    <location>
        <begin position="19"/>
        <end position="662"/>
    </location>
</feature>
<dbReference type="SUPFAM" id="SSF53850">
    <property type="entry name" value="Periplasmic binding protein-like II"/>
    <property type="match status" value="1"/>
</dbReference>
<evidence type="ECO:0000313" key="5">
    <source>
        <dbReference type="Proteomes" id="UP000838672"/>
    </source>
</evidence>
<evidence type="ECO:0000256" key="2">
    <source>
        <dbReference type="SAM" id="SignalP"/>
    </source>
</evidence>
<dbReference type="RefSeq" id="WP_237466599.1">
    <property type="nucleotide sequence ID" value="NZ_CAKLDI010000001.1"/>
</dbReference>
<reference evidence="4" key="1">
    <citation type="submission" date="2021-11" db="EMBL/GenBank/DDBJ databases">
        <authorList>
            <person name="Rodrigo-Torres L."/>
            <person name="Arahal R. D."/>
            <person name="Lucena T."/>
        </authorList>
    </citation>
    <scope>NUCLEOTIDE SEQUENCE</scope>
    <source>
        <strain evidence="4">CECT 7929</strain>
    </source>
</reference>
<organism evidence="4 5">
    <name type="scientific">Vibrio stylophorae</name>
    <dbReference type="NCBI Taxonomy" id="659351"/>
    <lineage>
        <taxon>Bacteria</taxon>
        <taxon>Pseudomonadati</taxon>
        <taxon>Pseudomonadota</taxon>
        <taxon>Gammaproteobacteria</taxon>
        <taxon>Vibrionales</taxon>
        <taxon>Vibrionaceae</taxon>
        <taxon>Vibrio</taxon>
    </lineage>
</organism>
<dbReference type="CDD" id="cd08497">
    <property type="entry name" value="MbnE-like"/>
    <property type="match status" value="1"/>
</dbReference>
<evidence type="ECO:0000313" key="4">
    <source>
        <dbReference type="EMBL" id="CAH0534204.1"/>
    </source>
</evidence>
<feature type="domain" description="Solute-binding protein family 5" evidence="3">
    <location>
        <begin position="126"/>
        <end position="514"/>
    </location>
</feature>
<dbReference type="Proteomes" id="UP000838672">
    <property type="component" value="Unassembled WGS sequence"/>
</dbReference>
<dbReference type="InterPro" id="IPR000914">
    <property type="entry name" value="SBP_5_dom"/>
</dbReference>
<keyword evidence="5" id="KW-1185">Reference proteome</keyword>
<sequence>MKKYGLLFIGLWSAAVCAEHSVQTTNGVQVQENAPQLAAEQTAVAATPGLALKPMPANLIWQYNNDAPLFASPEAKFGGTYRTFIASFPQTFRTVGPDSNGSFRAWILQASESLLQKHPNTEQWLPAIAQSWALGDDHQTVYYRLDPKARWSDGVPVTADDFLYLFQFMRSKDIVSPWYNDFYTNELSGVIKYDDHTLAVVSAKPRNADELMYYVNLTPRPAHFYANPKNDVNQDGVEDNYVRRFNFKPEPVTGPYRIAKIRKGKTVEFHHMGQDWWGYHNRYYQNRFNVAKIRIKVIRDMDIALKYFEKGKLDSFVMLMPTFWHDKAKGELYDQGYIHKAWLYNETSQGAGDIWLNVNKPPLDNLNVRRGVMQALDLDLVIERVLRGDYSRKPHGLGGGRGAYDLDTAPLPFDPQKAGAYFAKGGFDRLGGDGIRINAKGERLALELVYLSKAHTPRVVILKEQAKLAGLELNLKLVEGSTGFKYVLEKNHQLAMFGMSAGDIPVYWQYFHSFNANKPQTNHFTGYHSEKLDQLIMRYRDEFDIETKRALSRQIQQEVIDAAVIVPGFAVPYSRSAYWRWMKLPEQPATKKATAIFFESGFAGSTGTFWIDLDEKAKTEEAKEDERPMNPVTLIDHQFKLVHEDALAQQQTTDTISGGGDE</sequence>
<dbReference type="InterPro" id="IPR039424">
    <property type="entry name" value="SBP_5"/>
</dbReference>